<dbReference type="OrthoDB" id="4951847at2759"/>
<evidence type="ECO:0000313" key="2">
    <source>
        <dbReference type="Proteomes" id="UP000799118"/>
    </source>
</evidence>
<dbReference type="AlphaFoldDB" id="A0A6A4HHA5"/>
<name>A0A6A4HHA5_9AGAR</name>
<dbReference type="Proteomes" id="UP000799118">
    <property type="component" value="Unassembled WGS sequence"/>
</dbReference>
<dbReference type="EMBL" id="ML769504">
    <property type="protein sequence ID" value="KAE9396991.1"/>
    <property type="molecule type" value="Genomic_DNA"/>
</dbReference>
<accession>A0A6A4HHA5</accession>
<evidence type="ECO:0000313" key="1">
    <source>
        <dbReference type="EMBL" id="KAE9396991.1"/>
    </source>
</evidence>
<keyword evidence="2" id="KW-1185">Reference proteome</keyword>
<protein>
    <submittedName>
        <fullName evidence="1">Uncharacterized protein</fullName>
    </submittedName>
</protein>
<proteinExistence type="predicted"/>
<sequence length="639" mass="71223">MLPSLQNMYVAFVPHDEELPDIPATISERYRKRKEYSQDTSDPEEDYMTKCRKLSTHFDNLILKAKASGKGAKGKPSIARLAVKYVSTIDNSSHFGCAAEKCLWLQDGNAAEDRILRHTAECKHLSLEDKNYTVSLQAGGALGARVTHTAAGPAAKATGSTTATSTTTASAPEMKLGSIFVDFTKAGKTELQEKLDHCIMKLICVCGLVPNILDSDEWQEFMTVANPKYKVTSSSTFRNKHIPREAALVHQQTVKILRNHHNLTFTFDGNNTRGHESVYTGHFTTPDRQTFLFCSYEDTTASHDHVWVKDHIFRALDEVGQERTSNLCSDSTGNTKKGRELAKIEHPILSLEEFRPMIDILKATIRHFSHSDSSTKKVEALRKEEGITKGLVTIGKDSFATHYSAANKDVVETFTGRHKGTLFQLSLAQYIQIIDPLVHSLWALESAKTNAAHVFLFWLAMGAKLKELFERDTAETEIEPDLLSSEYPFSDPVGEKSVLEWWTELGMHPKARTLAYLGKKAYSALANSMVDECTGSRFTRFNSTLRNHQKVSTLVDMTKVGQWYGVHQKSKKQQSTSVHCTTLCTDPSLPTLFNSTRRSSFSSSTTLLCVEHATQMCPLIIAAFAVAFVSPSPPLRMQP</sequence>
<reference evidence="1" key="1">
    <citation type="journal article" date="2019" name="Environ. Microbiol.">
        <title>Fungal ecological strategies reflected in gene transcription - a case study of two litter decomposers.</title>
        <authorList>
            <person name="Barbi F."/>
            <person name="Kohler A."/>
            <person name="Barry K."/>
            <person name="Baskaran P."/>
            <person name="Daum C."/>
            <person name="Fauchery L."/>
            <person name="Ihrmark K."/>
            <person name="Kuo A."/>
            <person name="LaButti K."/>
            <person name="Lipzen A."/>
            <person name="Morin E."/>
            <person name="Grigoriev I.V."/>
            <person name="Henrissat B."/>
            <person name="Lindahl B."/>
            <person name="Martin F."/>
        </authorList>
    </citation>
    <scope>NUCLEOTIDE SEQUENCE</scope>
    <source>
        <strain evidence="1">JB14</strain>
    </source>
</reference>
<organism evidence="1 2">
    <name type="scientific">Gymnopus androsaceus JB14</name>
    <dbReference type="NCBI Taxonomy" id="1447944"/>
    <lineage>
        <taxon>Eukaryota</taxon>
        <taxon>Fungi</taxon>
        <taxon>Dikarya</taxon>
        <taxon>Basidiomycota</taxon>
        <taxon>Agaricomycotina</taxon>
        <taxon>Agaricomycetes</taxon>
        <taxon>Agaricomycetidae</taxon>
        <taxon>Agaricales</taxon>
        <taxon>Marasmiineae</taxon>
        <taxon>Omphalotaceae</taxon>
        <taxon>Gymnopus</taxon>
    </lineage>
</organism>
<gene>
    <name evidence="1" type="ORF">BT96DRAFT_996174</name>
</gene>